<protein>
    <recommendedName>
        <fullName evidence="5">Pentacotripeptide-repeat region of PRORP domain-containing protein</fullName>
    </recommendedName>
</protein>
<proteinExistence type="predicted"/>
<dbReference type="NCBIfam" id="TIGR00756">
    <property type="entry name" value="PPR"/>
    <property type="match status" value="7"/>
</dbReference>
<dbReference type="Pfam" id="PF13041">
    <property type="entry name" value="PPR_2"/>
    <property type="match status" value="2"/>
</dbReference>
<dbReference type="EMBL" id="CM007383">
    <property type="protein sequence ID" value="ONK76322.1"/>
    <property type="molecule type" value="Genomic_DNA"/>
</dbReference>
<feature type="repeat" description="PPR" evidence="2">
    <location>
        <begin position="327"/>
        <end position="361"/>
    </location>
</feature>
<evidence type="ECO:0000256" key="2">
    <source>
        <dbReference type="PROSITE-ProRule" id="PRU00708"/>
    </source>
</evidence>
<dbReference type="InterPro" id="IPR002885">
    <property type="entry name" value="PPR_rpt"/>
</dbReference>
<dbReference type="AlphaFoldDB" id="A0A5P1FDY4"/>
<gene>
    <name evidence="3" type="ORF">A4U43_C03F26380</name>
</gene>
<organism evidence="3 4">
    <name type="scientific">Asparagus officinalis</name>
    <name type="common">Garden asparagus</name>
    <dbReference type="NCBI Taxonomy" id="4686"/>
    <lineage>
        <taxon>Eukaryota</taxon>
        <taxon>Viridiplantae</taxon>
        <taxon>Streptophyta</taxon>
        <taxon>Embryophyta</taxon>
        <taxon>Tracheophyta</taxon>
        <taxon>Spermatophyta</taxon>
        <taxon>Magnoliopsida</taxon>
        <taxon>Liliopsida</taxon>
        <taxon>Asparagales</taxon>
        <taxon>Asparagaceae</taxon>
        <taxon>Asparagoideae</taxon>
        <taxon>Asparagus</taxon>
    </lineage>
</organism>
<accession>A0A5P1FDY4</accession>
<dbReference type="OrthoDB" id="185373at2759"/>
<reference evidence="4" key="1">
    <citation type="journal article" date="2017" name="Nat. Commun.">
        <title>The asparagus genome sheds light on the origin and evolution of a young Y chromosome.</title>
        <authorList>
            <person name="Harkess A."/>
            <person name="Zhou J."/>
            <person name="Xu C."/>
            <person name="Bowers J.E."/>
            <person name="Van der Hulst R."/>
            <person name="Ayyampalayam S."/>
            <person name="Mercati F."/>
            <person name="Riccardi P."/>
            <person name="McKain M.R."/>
            <person name="Kakrana A."/>
            <person name="Tang H."/>
            <person name="Ray J."/>
            <person name="Groenendijk J."/>
            <person name="Arikit S."/>
            <person name="Mathioni S.M."/>
            <person name="Nakano M."/>
            <person name="Shan H."/>
            <person name="Telgmann-Rauber A."/>
            <person name="Kanno A."/>
            <person name="Yue Z."/>
            <person name="Chen H."/>
            <person name="Li W."/>
            <person name="Chen Y."/>
            <person name="Xu X."/>
            <person name="Zhang Y."/>
            <person name="Luo S."/>
            <person name="Chen H."/>
            <person name="Gao J."/>
            <person name="Mao Z."/>
            <person name="Pires J.C."/>
            <person name="Luo M."/>
            <person name="Kudrna D."/>
            <person name="Wing R.A."/>
            <person name="Meyers B.C."/>
            <person name="Yi K."/>
            <person name="Kong H."/>
            <person name="Lavrijsen P."/>
            <person name="Sunseri F."/>
            <person name="Falavigna A."/>
            <person name="Ye Y."/>
            <person name="Leebens-Mack J.H."/>
            <person name="Chen G."/>
        </authorList>
    </citation>
    <scope>NUCLEOTIDE SEQUENCE [LARGE SCALE GENOMIC DNA]</scope>
    <source>
        <strain evidence="4">cv. DH0086</strain>
    </source>
</reference>
<dbReference type="Proteomes" id="UP000243459">
    <property type="component" value="Chromosome 3"/>
</dbReference>
<feature type="repeat" description="PPR" evidence="2">
    <location>
        <begin position="222"/>
        <end position="256"/>
    </location>
</feature>
<name>A0A5P1FDY4_ASPOF</name>
<keyword evidence="1" id="KW-0677">Repeat</keyword>
<dbReference type="PROSITE" id="PS51375">
    <property type="entry name" value="PPR"/>
    <property type="match status" value="8"/>
</dbReference>
<feature type="repeat" description="PPR" evidence="2">
    <location>
        <begin position="362"/>
        <end position="396"/>
    </location>
</feature>
<keyword evidence="4" id="KW-1185">Reference proteome</keyword>
<feature type="repeat" description="PPR" evidence="2">
    <location>
        <begin position="292"/>
        <end position="326"/>
    </location>
</feature>
<dbReference type="Gene3D" id="1.25.40.10">
    <property type="entry name" value="Tetratricopeptide repeat domain"/>
    <property type="match status" value="3"/>
</dbReference>
<sequence>MKKLPLVRQFSTSFDPTKRNPNSIPIPHRTIPEPCGQDHDFITIAHSHLIHSEWPNLNSLAPKLTPFRSNHILLKIQKDPVLSLDFYNFSVSQNPNSQSLDTHSIILHILTKFKRFKSAESILRKILIPQTLNSSSELFDAILHSYRLCDSSPNVFDSLFKTYAHIKKFRKATETFCRMRDYGFLPTIRSCNAFVSSLLDLGRNDIALAFYKEMGRCRISPNVYTLNMVMCAFCNSGKLEKALEVFEKMEMMGFSPMDSSFNTLIAAYCKNGLIGAALKLKNEMYTKGLIPNVITYNSLIHGFCKEGKLNEANKVFNEMKTVEVKPNTVTYNSLIRGYAQINNGEMGLRIYEDMLMNRVEVDIVTYNALILGLCNEGKTRKAAFLVKELDKANLAPNSSTFSALISGQCKRQNSERAFQIFKAMKKNGCHPNYDTFKILLLSFYHNKDYEGSLEVLREMLERWMAPDKTLLTDLYEGLGRLGKSHLLTELFSAANAVRLIPKDFVDRGSNSQFGIAN</sequence>
<feature type="repeat" description="PPR" evidence="2">
    <location>
        <begin position="187"/>
        <end position="221"/>
    </location>
</feature>
<dbReference type="InterPro" id="IPR011990">
    <property type="entry name" value="TPR-like_helical_dom_sf"/>
</dbReference>
<dbReference type="InterPro" id="IPR052308">
    <property type="entry name" value="PPR_domain-containing"/>
</dbReference>
<dbReference type="PANTHER" id="PTHR47937">
    <property type="entry name" value="PLASTID TRANSCRIPTIONALLY ACTIVE CHROMOSOME 2-LIKE PROTEIN"/>
    <property type="match status" value="1"/>
</dbReference>
<feature type="repeat" description="PPR" evidence="2">
    <location>
        <begin position="257"/>
        <end position="291"/>
    </location>
</feature>
<dbReference type="OMA" id="CRMKDYG"/>
<evidence type="ECO:0000256" key="1">
    <source>
        <dbReference type="ARBA" id="ARBA00022737"/>
    </source>
</evidence>
<dbReference type="Gramene" id="ONK76322">
    <property type="protein sequence ID" value="ONK76322"/>
    <property type="gene ID" value="A4U43_C03F26380"/>
</dbReference>
<dbReference type="Pfam" id="PF12854">
    <property type="entry name" value="PPR_1"/>
    <property type="match status" value="2"/>
</dbReference>
<dbReference type="PANTHER" id="PTHR47937:SF8">
    <property type="entry name" value="PENTATRICOPEPTIDE REPEAT DOMAIN CONTAINING PROTEIN-RELATED"/>
    <property type="match status" value="1"/>
</dbReference>
<evidence type="ECO:0000313" key="4">
    <source>
        <dbReference type="Proteomes" id="UP000243459"/>
    </source>
</evidence>
<evidence type="ECO:0008006" key="5">
    <source>
        <dbReference type="Google" id="ProtNLM"/>
    </source>
</evidence>
<dbReference type="Pfam" id="PF01535">
    <property type="entry name" value="PPR"/>
    <property type="match status" value="2"/>
</dbReference>
<feature type="repeat" description="PPR" evidence="2">
    <location>
        <begin position="397"/>
        <end position="431"/>
    </location>
</feature>
<evidence type="ECO:0000313" key="3">
    <source>
        <dbReference type="EMBL" id="ONK76322.1"/>
    </source>
</evidence>
<feature type="repeat" description="PPR" evidence="2">
    <location>
        <begin position="152"/>
        <end position="186"/>
    </location>
</feature>